<keyword evidence="4" id="KW-0862">Zinc</keyword>
<evidence type="ECO:0000256" key="4">
    <source>
        <dbReference type="ARBA" id="ARBA00022833"/>
    </source>
</evidence>
<keyword evidence="8" id="KW-1185">Reference proteome</keyword>
<dbReference type="PANTHER" id="PTHR35005">
    <property type="entry name" value="3-DEHYDRO-SCYLLO-INOSOSE HYDROLASE"/>
    <property type="match status" value="1"/>
</dbReference>
<dbReference type="Pfam" id="PF02633">
    <property type="entry name" value="Creatininase"/>
    <property type="match status" value="1"/>
</dbReference>
<feature type="transmembrane region" description="Helical" evidence="6">
    <location>
        <begin position="20"/>
        <end position="39"/>
    </location>
</feature>
<organism evidence="7 8">
    <name type="scientific">Mesorhizobium shangrilense</name>
    <dbReference type="NCBI Taxonomy" id="460060"/>
    <lineage>
        <taxon>Bacteria</taxon>
        <taxon>Pseudomonadati</taxon>
        <taxon>Pseudomonadota</taxon>
        <taxon>Alphaproteobacteria</taxon>
        <taxon>Hyphomicrobiales</taxon>
        <taxon>Phyllobacteriaceae</taxon>
        <taxon>Mesorhizobium</taxon>
    </lineage>
</organism>
<keyword evidence="6" id="KW-0472">Membrane</keyword>
<gene>
    <name evidence="7" type="ORF">ABVQ20_34085</name>
</gene>
<keyword evidence="3" id="KW-0378">Hydrolase</keyword>
<comment type="caution">
    <text evidence="7">The sequence shown here is derived from an EMBL/GenBank/DDBJ whole genome shotgun (WGS) entry which is preliminary data.</text>
</comment>
<dbReference type="Proteomes" id="UP001548832">
    <property type="component" value="Unassembled WGS sequence"/>
</dbReference>
<evidence type="ECO:0000256" key="5">
    <source>
        <dbReference type="ARBA" id="ARBA00024029"/>
    </source>
</evidence>
<dbReference type="SUPFAM" id="SSF102215">
    <property type="entry name" value="Creatininase"/>
    <property type="match status" value="1"/>
</dbReference>
<keyword evidence="6" id="KW-1133">Transmembrane helix</keyword>
<evidence type="ECO:0000256" key="6">
    <source>
        <dbReference type="SAM" id="Phobius"/>
    </source>
</evidence>
<evidence type="ECO:0000256" key="2">
    <source>
        <dbReference type="ARBA" id="ARBA00022723"/>
    </source>
</evidence>
<protein>
    <submittedName>
        <fullName evidence="7">Creatininase family protein</fullName>
    </submittedName>
</protein>
<accession>A0ABV2DPV0</accession>
<keyword evidence="2" id="KW-0479">Metal-binding</keyword>
<keyword evidence="6" id="KW-0812">Transmembrane</keyword>
<comment type="cofactor">
    <cofactor evidence="1">
        <name>Zn(2+)</name>
        <dbReference type="ChEBI" id="CHEBI:29105"/>
    </cofactor>
</comment>
<dbReference type="RefSeq" id="WP_354464214.1">
    <property type="nucleotide sequence ID" value="NZ_JBEWSZ010000006.1"/>
</dbReference>
<evidence type="ECO:0000313" key="7">
    <source>
        <dbReference type="EMBL" id="MET2831989.1"/>
    </source>
</evidence>
<dbReference type="Gene3D" id="3.40.50.10310">
    <property type="entry name" value="Creatininase"/>
    <property type="match status" value="1"/>
</dbReference>
<dbReference type="InterPro" id="IPR024087">
    <property type="entry name" value="Creatininase-like_sf"/>
</dbReference>
<dbReference type="InterPro" id="IPR003785">
    <property type="entry name" value="Creatininase/forma_Hydrolase"/>
</dbReference>
<evidence type="ECO:0000256" key="1">
    <source>
        <dbReference type="ARBA" id="ARBA00001947"/>
    </source>
</evidence>
<reference evidence="7 8" key="1">
    <citation type="submission" date="2024-06" db="EMBL/GenBank/DDBJ databases">
        <authorList>
            <person name="Kim D.-U."/>
        </authorList>
    </citation>
    <scope>NUCLEOTIDE SEQUENCE [LARGE SCALE GENOMIC DNA]</scope>
    <source>
        <strain evidence="7 8">KACC15460</strain>
    </source>
</reference>
<comment type="similarity">
    <text evidence="5">Belongs to the creatininase superfamily.</text>
</comment>
<proteinExistence type="inferred from homology"/>
<name>A0ABV2DPV0_9HYPH</name>
<dbReference type="EMBL" id="JBEWSZ010000006">
    <property type="protein sequence ID" value="MET2831989.1"/>
    <property type="molecule type" value="Genomic_DNA"/>
</dbReference>
<dbReference type="PANTHER" id="PTHR35005:SF1">
    <property type="entry name" value="2-AMINO-5-FORMYLAMINO-6-RIBOSYLAMINOPYRIMIDIN-4(3H)-ONE 5'-MONOPHOSPHATE DEFORMYLASE"/>
    <property type="match status" value="1"/>
</dbReference>
<sequence>MDTVETDLWTEVGMIAPRSFTFIRTALAVWSVSILLFAASPANASVFLEDLTWTELRDLIGGGTTTIIIPIGGTEQSGPAMALGKHNVRAKFLAEKIAERLGNALVAPVIAYVPEGTIDPPTAHMKFPGTITISDKVFEALLESAARSFKLHGFKTIVLIGDHGGYQADESAVADRLNAEWKKTPVRVFADLDYYRITQGPYVDKLLGAGAKHSEIGSHAGLADTSLMLAVDPSLVRKDRLADASKFTAADGVYSGDPTRSSAEFGQLGIDLIVNGTTNAIRGFIAKQPK</sequence>
<evidence type="ECO:0000256" key="3">
    <source>
        <dbReference type="ARBA" id="ARBA00022801"/>
    </source>
</evidence>
<evidence type="ECO:0000313" key="8">
    <source>
        <dbReference type="Proteomes" id="UP001548832"/>
    </source>
</evidence>